<dbReference type="Proteomes" id="UP001054837">
    <property type="component" value="Unassembled WGS sequence"/>
</dbReference>
<organism evidence="1 2">
    <name type="scientific">Caerostris darwini</name>
    <dbReference type="NCBI Taxonomy" id="1538125"/>
    <lineage>
        <taxon>Eukaryota</taxon>
        <taxon>Metazoa</taxon>
        <taxon>Ecdysozoa</taxon>
        <taxon>Arthropoda</taxon>
        <taxon>Chelicerata</taxon>
        <taxon>Arachnida</taxon>
        <taxon>Araneae</taxon>
        <taxon>Araneomorphae</taxon>
        <taxon>Entelegynae</taxon>
        <taxon>Araneoidea</taxon>
        <taxon>Araneidae</taxon>
        <taxon>Caerostris</taxon>
    </lineage>
</organism>
<gene>
    <name evidence="1" type="ORF">CDAR_200521</name>
</gene>
<dbReference type="AlphaFoldDB" id="A0AAV4TXJ4"/>
<reference evidence="1 2" key="1">
    <citation type="submission" date="2021-06" db="EMBL/GenBank/DDBJ databases">
        <title>Caerostris darwini draft genome.</title>
        <authorList>
            <person name="Kono N."/>
            <person name="Arakawa K."/>
        </authorList>
    </citation>
    <scope>NUCLEOTIDE SEQUENCE [LARGE SCALE GENOMIC DNA]</scope>
</reference>
<keyword evidence="2" id="KW-1185">Reference proteome</keyword>
<evidence type="ECO:0000313" key="2">
    <source>
        <dbReference type="Proteomes" id="UP001054837"/>
    </source>
</evidence>
<proteinExistence type="predicted"/>
<name>A0AAV4TXJ4_9ARAC</name>
<evidence type="ECO:0008006" key="3">
    <source>
        <dbReference type="Google" id="ProtNLM"/>
    </source>
</evidence>
<sequence>MALRTIFDLRMVFLEVFIVTVFLLEWNRIALIGHLTVGGWPTSEASRHDDRQLHQLLEFSPLTIVQLFLRVPFLLVTASRRLVPPLATGGR</sequence>
<dbReference type="EMBL" id="BPLQ01010291">
    <property type="protein sequence ID" value="GIY49787.1"/>
    <property type="molecule type" value="Genomic_DNA"/>
</dbReference>
<accession>A0AAV4TXJ4</accession>
<protein>
    <recommendedName>
        <fullName evidence="3">Secreted protein</fullName>
    </recommendedName>
</protein>
<comment type="caution">
    <text evidence="1">The sequence shown here is derived from an EMBL/GenBank/DDBJ whole genome shotgun (WGS) entry which is preliminary data.</text>
</comment>
<evidence type="ECO:0000313" key="1">
    <source>
        <dbReference type="EMBL" id="GIY49787.1"/>
    </source>
</evidence>